<dbReference type="InterPro" id="IPR036736">
    <property type="entry name" value="ACP-like_sf"/>
</dbReference>
<feature type="domain" description="Condensation" evidence="8">
    <location>
        <begin position="703"/>
        <end position="869"/>
    </location>
</feature>
<keyword evidence="11" id="KW-1185">Reference proteome</keyword>
<dbReference type="Pfam" id="PF13193">
    <property type="entry name" value="AMP-binding_C"/>
    <property type="match status" value="1"/>
</dbReference>
<dbReference type="InterPro" id="IPR009081">
    <property type="entry name" value="PP-bd_ACP"/>
</dbReference>
<dbReference type="SUPFAM" id="SSF47336">
    <property type="entry name" value="ACP-like"/>
    <property type="match status" value="1"/>
</dbReference>
<evidence type="ECO:0000313" key="11">
    <source>
        <dbReference type="Proteomes" id="UP001324427"/>
    </source>
</evidence>
<comment type="similarity">
    <text evidence="1">Belongs to the ATP-dependent AMP-binding enzyme family.</text>
</comment>
<keyword evidence="2" id="KW-0596">Phosphopantetheine</keyword>
<dbReference type="GO" id="GO:0006631">
    <property type="term" value="P:fatty acid metabolic process"/>
    <property type="evidence" value="ECO:0007669"/>
    <property type="project" value="TreeGrafter"/>
</dbReference>
<dbReference type="InterPro" id="IPR045851">
    <property type="entry name" value="AMP-bd_C_sf"/>
</dbReference>
<dbReference type="InterPro" id="IPR025110">
    <property type="entry name" value="AMP-bd_C"/>
</dbReference>
<dbReference type="PANTHER" id="PTHR43201">
    <property type="entry name" value="ACYL-COA SYNTHETASE"/>
    <property type="match status" value="1"/>
</dbReference>
<evidence type="ECO:0000256" key="3">
    <source>
        <dbReference type="ARBA" id="ARBA00022553"/>
    </source>
</evidence>
<keyword evidence="4" id="KW-0436">Ligase</keyword>
<evidence type="ECO:0000256" key="1">
    <source>
        <dbReference type="ARBA" id="ARBA00006432"/>
    </source>
</evidence>
<evidence type="ECO:0000256" key="4">
    <source>
        <dbReference type="ARBA" id="ARBA00022598"/>
    </source>
</evidence>
<dbReference type="InterPro" id="IPR042099">
    <property type="entry name" value="ANL_N_sf"/>
</dbReference>
<organism evidence="10 11">
    <name type="scientific">Oleoguttula mirabilis</name>
    <dbReference type="NCBI Taxonomy" id="1507867"/>
    <lineage>
        <taxon>Eukaryota</taxon>
        <taxon>Fungi</taxon>
        <taxon>Dikarya</taxon>
        <taxon>Ascomycota</taxon>
        <taxon>Pezizomycotina</taxon>
        <taxon>Dothideomycetes</taxon>
        <taxon>Dothideomycetidae</taxon>
        <taxon>Mycosphaerellales</taxon>
        <taxon>Teratosphaeriaceae</taxon>
        <taxon>Oleoguttula</taxon>
    </lineage>
</organism>
<proteinExistence type="inferred from homology"/>
<feature type="domain" description="AMP-binding enzyme C-terminal" evidence="9">
    <location>
        <begin position="451"/>
        <end position="532"/>
    </location>
</feature>
<name>A0AAV9JBF1_9PEZI</name>
<dbReference type="Gene3D" id="3.30.300.30">
    <property type="match status" value="1"/>
</dbReference>
<evidence type="ECO:0000259" key="9">
    <source>
        <dbReference type="Pfam" id="PF13193"/>
    </source>
</evidence>
<dbReference type="AlphaFoldDB" id="A0AAV9JBF1"/>
<reference evidence="10 11" key="1">
    <citation type="submission" date="2021-11" db="EMBL/GenBank/DDBJ databases">
        <title>Black yeast isolated from Biological Soil Crust.</title>
        <authorList>
            <person name="Kurbessoian T."/>
        </authorList>
    </citation>
    <scope>NUCLEOTIDE SEQUENCE [LARGE SCALE GENOMIC DNA]</scope>
    <source>
        <strain evidence="10 11">CCFEE 5522</strain>
    </source>
</reference>
<dbReference type="GO" id="GO:0031956">
    <property type="term" value="F:medium-chain fatty acid-CoA ligase activity"/>
    <property type="evidence" value="ECO:0007669"/>
    <property type="project" value="TreeGrafter"/>
</dbReference>
<feature type="compositionally biased region" description="Basic and acidic residues" evidence="5">
    <location>
        <begin position="631"/>
        <end position="640"/>
    </location>
</feature>
<dbReference type="Proteomes" id="UP001324427">
    <property type="component" value="Unassembled WGS sequence"/>
</dbReference>
<protein>
    <submittedName>
        <fullName evidence="10">Uncharacterized protein</fullName>
    </submittedName>
</protein>
<keyword evidence="3" id="KW-0597">Phosphoprotein</keyword>
<feature type="domain" description="Carrier" evidence="7">
    <location>
        <begin position="564"/>
        <end position="629"/>
    </location>
</feature>
<evidence type="ECO:0000313" key="10">
    <source>
        <dbReference type="EMBL" id="KAK4542341.1"/>
    </source>
</evidence>
<dbReference type="Pfam" id="PF00550">
    <property type="entry name" value="PP-binding"/>
    <property type="match status" value="1"/>
</dbReference>
<dbReference type="Pfam" id="PF00501">
    <property type="entry name" value="AMP-binding"/>
    <property type="match status" value="1"/>
</dbReference>
<dbReference type="Pfam" id="PF00668">
    <property type="entry name" value="Condensation"/>
    <property type="match status" value="1"/>
</dbReference>
<feature type="domain" description="AMP-dependent synthetase/ligase" evidence="6">
    <location>
        <begin position="30"/>
        <end position="398"/>
    </location>
</feature>
<feature type="region of interest" description="Disordered" evidence="5">
    <location>
        <begin position="901"/>
        <end position="926"/>
    </location>
</feature>
<evidence type="ECO:0000259" key="7">
    <source>
        <dbReference type="Pfam" id="PF00550"/>
    </source>
</evidence>
<feature type="compositionally biased region" description="Basic and acidic residues" evidence="5">
    <location>
        <begin position="901"/>
        <end position="921"/>
    </location>
</feature>
<accession>A0AAV9JBF1</accession>
<evidence type="ECO:0000259" key="8">
    <source>
        <dbReference type="Pfam" id="PF00668"/>
    </source>
</evidence>
<dbReference type="InterPro" id="IPR000873">
    <property type="entry name" value="AMP-dep_synth/lig_dom"/>
</dbReference>
<gene>
    <name evidence="10" type="ORF">LTR36_006797</name>
</gene>
<dbReference type="CDD" id="cd04433">
    <property type="entry name" value="AFD_class_I"/>
    <property type="match status" value="1"/>
</dbReference>
<dbReference type="SUPFAM" id="SSF52777">
    <property type="entry name" value="CoA-dependent acyltransferases"/>
    <property type="match status" value="2"/>
</dbReference>
<dbReference type="SUPFAM" id="SSF56801">
    <property type="entry name" value="Acetyl-CoA synthetase-like"/>
    <property type="match status" value="1"/>
</dbReference>
<feature type="region of interest" description="Disordered" evidence="5">
    <location>
        <begin position="631"/>
        <end position="652"/>
    </location>
</feature>
<dbReference type="Gene3D" id="3.30.559.30">
    <property type="entry name" value="Nonribosomal peptide synthetase, condensation domain"/>
    <property type="match status" value="1"/>
</dbReference>
<dbReference type="Gene3D" id="1.10.1200.10">
    <property type="entry name" value="ACP-like"/>
    <property type="match status" value="1"/>
</dbReference>
<dbReference type="InterPro" id="IPR001242">
    <property type="entry name" value="Condensation_dom"/>
</dbReference>
<dbReference type="EMBL" id="JAVFHQ010000042">
    <property type="protein sequence ID" value="KAK4542341.1"/>
    <property type="molecule type" value="Genomic_DNA"/>
</dbReference>
<evidence type="ECO:0000256" key="2">
    <source>
        <dbReference type="ARBA" id="ARBA00022450"/>
    </source>
</evidence>
<dbReference type="InterPro" id="IPR023213">
    <property type="entry name" value="CAT-like_dom_sf"/>
</dbReference>
<evidence type="ECO:0000259" key="6">
    <source>
        <dbReference type="Pfam" id="PF00501"/>
    </source>
</evidence>
<comment type="caution">
    <text evidence="10">The sequence shown here is derived from an EMBL/GenBank/DDBJ whole genome shotgun (WGS) entry which is preliminary data.</text>
</comment>
<evidence type="ECO:0000256" key="5">
    <source>
        <dbReference type="SAM" id="MobiDB-lite"/>
    </source>
</evidence>
<dbReference type="PANTHER" id="PTHR43201:SF5">
    <property type="entry name" value="MEDIUM-CHAIN ACYL-COA LIGASE ACSF2, MITOCHONDRIAL"/>
    <property type="match status" value="1"/>
</dbReference>
<feature type="region of interest" description="Disordered" evidence="5">
    <location>
        <begin position="863"/>
        <end position="888"/>
    </location>
</feature>
<dbReference type="Gene3D" id="3.30.559.10">
    <property type="entry name" value="Chloramphenicol acetyltransferase-like domain"/>
    <property type="match status" value="1"/>
</dbReference>
<dbReference type="Gene3D" id="3.40.50.12780">
    <property type="entry name" value="N-terminal domain of ligase-like"/>
    <property type="match status" value="1"/>
</dbReference>
<sequence>MENLQLSQRTGEKPAQYRSVWDRLNDICDEHGELPAIIAATGSRSSTFGERISYSELRRCACRLARHLEQSRGIGCGSRIATLLPIGTDGALIFWAATKLRATLVPINKALRKAEQEFNATLQDLKPDLVIVDTDDNIPNLPSPVNVLSVGELWAQAELIGDDYRSASIPNDAEGSSSANATDPAICFLTSGTSSTPKACLHSQLILGSAASAHIQSRCLQPNDRLCQQMPQFHAYGFSMSLAFWLAGATVVFPGPSFDASASAEAMDKYACTTIAAVPTMIHALVNQIATSTAKPCSLKSIDIAGSVVHQDVLATCAESLGAKKVAPSYGMTECPSALATCDKDMGRAVPVMDEIAASGYPTAGVTAKICAVGSREAVPIGEGGVLHLSGPIVISGYVGDREPDTFYQDAFGHWIITGDQAKMDTAGRVYIVGRYKDLIISGGENISPLKVERVLDSCEGVNKTHVVGLPDEVEGEIVAAVVERSEQAPANAQVLQNAVTESLGSNSTPRVVLDLEHDLHQTQVPQTASGKVKKNELRQLVADVLRARGDSQGEDVTTAGTAERLKNLWGQVLYRDPADLSLDASLEKYVDSLSSIRFCSLVGRQMKKKITVRDLTEHVTVAAQAQLLDSREATTEQSRKTKRTGPPDVNDACFGGSHERLHECTESTKEHLQPLGLDWQSDVQDVIPVNPWGQVLLKRLRPQSWNHRQSYYAPNVDADALERALRSTLEQHDMLRTMAVDLQNEQQYYIIIRAGSQWFKQMIRTGFRVQTPEDLKQLHLNDPEMDFAAFPGPLFRLSVAAVDAGGSGIVVNGNHSCFDALSIEMFLEDLDMMLAKEREQDSTSSLQRHSFKAYADALSSSRESGETQALTKQAASRLQGISSTNSSLWPRKRAPEWFKGNDAEWCHSDGRPGQPDERPKLNGPETAGVYGISRSVDIPDLRDRTTFAPPVLFKAALALFNMIQTSSSQALLCQFEAGRHWPATDHNSSEESEVPDPMNIAGPTYQAVISRSELRPDDTVKTFLQRVQDEQENLSSEALAPLDAIKTELRKDTKSGQGDADMVDDLLRRQVFNWLPPARRDFTEVETVQVTSRSDVGILWNFRAESGKVTVNASYDDAQLKDAEVSKAIDVMFRLSRYLVDQLDGGVKLWRVLEGYSVDTDFLVYE</sequence>